<comment type="subcellular location">
    <subcellularLocation>
        <location evidence="1">Membrane</location>
        <topology evidence="1">Multi-pass membrane protein</topology>
    </subcellularLocation>
</comment>
<feature type="transmembrane region" description="Helical" evidence="6">
    <location>
        <begin position="321"/>
        <end position="340"/>
    </location>
</feature>
<dbReference type="GO" id="GO:0016020">
    <property type="term" value="C:membrane"/>
    <property type="evidence" value="ECO:0007669"/>
    <property type="project" value="UniProtKB-SubCell"/>
</dbReference>
<evidence type="ECO:0000256" key="1">
    <source>
        <dbReference type="ARBA" id="ARBA00004141"/>
    </source>
</evidence>
<name>A0ABD0JKP3_9CAEN</name>
<dbReference type="InterPro" id="IPR051223">
    <property type="entry name" value="Polycystin"/>
</dbReference>
<keyword evidence="5 6" id="KW-0472">Membrane</keyword>
<gene>
    <name evidence="9" type="ORF">BaRGS_00033335</name>
</gene>
<feature type="transmembrane region" description="Helical" evidence="6">
    <location>
        <begin position="360"/>
        <end position="382"/>
    </location>
</feature>
<keyword evidence="4 6" id="KW-1133">Transmembrane helix</keyword>
<dbReference type="Proteomes" id="UP001519460">
    <property type="component" value="Unassembled WGS sequence"/>
</dbReference>
<evidence type="ECO:0000256" key="2">
    <source>
        <dbReference type="ARBA" id="ARBA00007200"/>
    </source>
</evidence>
<dbReference type="InterPro" id="IPR013122">
    <property type="entry name" value="PKD1_2_channel"/>
</dbReference>
<evidence type="ECO:0000256" key="6">
    <source>
        <dbReference type="SAM" id="Phobius"/>
    </source>
</evidence>
<evidence type="ECO:0000256" key="4">
    <source>
        <dbReference type="ARBA" id="ARBA00022989"/>
    </source>
</evidence>
<dbReference type="AlphaFoldDB" id="A0ABD0JKP3"/>
<feature type="transmembrane region" description="Helical" evidence="6">
    <location>
        <begin position="450"/>
        <end position="470"/>
    </location>
</feature>
<feature type="domain" description="Polycystin cation channel PKD1/PKD2" evidence="7">
    <location>
        <begin position="320"/>
        <end position="469"/>
    </location>
</feature>
<proteinExistence type="inferred from homology"/>
<organism evidence="9 10">
    <name type="scientific">Batillaria attramentaria</name>
    <dbReference type="NCBI Taxonomy" id="370345"/>
    <lineage>
        <taxon>Eukaryota</taxon>
        <taxon>Metazoa</taxon>
        <taxon>Spiralia</taxon>
        <taxon>Lophotrochozoa</taxon>
        <taxon>Mollusca</taxon>
        <taxon>Gastropoda</taxon>
        <taxon>Caenogastropoda</taxon>
        <taxon>Sorbeoconcha</taxon>
        <taxon>Cerithioidea</taxon>
        <taxon>Batillariidae</taxon>
        <taxon>Batillaria</taxon>
    </lineage>
</organism>
<feature type="domain" description="Polycystin" evidence="8">
    <location>
        <begin position="98"/>
        <end position="311"/>
    </location>
</feature>
<evidence type="ECO:0000313" key="10">
    <source>
        <dbReference type="Proteomes" id="UP001519460"/>
    </source>
</evidence>
<evidence type="ECO:0000259" key="7">
    <source>
        <dbReference type="Pfam" id="PF08016"/>
    </source>
</evidence>
<dbReference type="Pfam" id="PF08016">
    <property type="entry name" value="PKD_channel"/>
    <property type="match status" value="1"/>
</dbReference>
<sequence>MQKLAQETTARWVVHETLITLLFVIFAMFVSSGHENTTRVYYSNKYIQNLMLGDASITSHADHVFIQTTSHADHVFIQTTSHADHVFIQTTSHADHVFIQITKREEILNFTRTSLLVTIGASKTLKTTQSMDHIMLGPARIRQTRDKPDTDRCPEIVTKRWPDLLPKTGVCLPSHSWFDFDTTTYNFNWSKPLKGNQQPSRGTGLTARYKAPEAWMHHTAAELNGVPLWGYWGLYEGGGYEMTLPTDISTSRGMLAELESQQWVDELTRGVFLDMNLYNPAGDLISFVTLMFELTQRGEVKTTIHCVTSKMDNLDKSPRSITLNVCMVGFIGLTLLNLFVELRNVVDQGLAEYITSPWNWLQVCVVITCVTGITFQVNRIVLMSLAKKALTNSHFITHTGMAKLQQMDIFYRAFRSINIAMVVLSLFRVIRFTPYFQVMAMTFHVAFYELANYSFVIFLILLTFTSFAHLQ</sequence>
<dbReference type="EMBL" id="JACVVK020000406">
    <property type="protein sequence ID" value="KAK7475454.1"/>
    <property type="molecule type" value="Genomic_DNA"/>
</dbReference>
<dbReference type="InterPro" id="IPR046791">
    <property type="entry name" value="Polycystin_dom"/>
</dbReference>
<comment type="caution">
    <text evidence="9">The sequence shown here is derived from an EMBL/GenBank/DDBJ whole genome shotgun (WGS) entry which is preliminary data.</text>
</comment>
<accession>A0ABD0JKP3</accession>
<evidence type="ECO:0000259" key="8">
    <source>
        <dbReference type="Pfam" id="PF20519"/>
    </source>
</evidence>
<feature type="transmembrane region" description="Helical" evidence="6">
    <location>
        <begin position="409"/>
        <end position="430"/>
    </location>
</feature>
<evidence type="ECO:0000313" key="9">
    <source>
        <dbReference type="EMBL" id="KAK7475454.1"/>
    </source>
</evidence>
<dbReference type="PANTHER" id="PTHR10877">
    <property type="entry name" value="POLYCYSTIN FAMILY MEMBER"/>
    <property type="match status" value="1"/>
</dbReference>
<protein>
    <submittedName>
        <fullName evidence="9">Uncharacterized protein</fullName>
    </submittedName>
</protein>
<dbReference type="PANTHER" id="PTHR10877:SF197">
    <property type="entry name" value="POLYCYSTIC KIDNEY DISEASE PROTEIN 1-LIKE 2"/>
    <property type="match status" value="1"/>
</dbReference>
<comment type="similarity">
    <text evidence="2">Belongs to the polycystin family.</text>
</comment>
<evidence type="ECO:0000256" key="5">
    <source>
        <dbReference type="ARBA" id="ARBA00023136"/>
    </source>
</evidence>
<keyword evidence="10" id="KW-1185">Reference proteome</keyword>
<keyword evidence="3 6" id="KW-0812">Transmembrane</keyword>
<feature type="transmembrane region" description="Helical" evidence="6">
    <location>
        <begin position="12"/>
        <end position="30"/>
    </location>
</feature>
<evidence type="ECO:0000256" key="3">
    <source>
        <dbReference type="ARBA" id="ARBA00022692"/>
    </source>
</evidence>
<reference evidence="9 10" key="1">
    <citation type="journal article" date="2023" name="Sci. Data">
        <title>Genome assembly of the Korean intertidal mud-creeper Batillaria attramentaria.</title>
        <authorList>
            <person name="Patra A.K."/>
            <person name="Ho P.T."/>
            <person name="Jun S."/>
            <person name="Lee S.J."/>
            <person name="Kim Y."/>
            <person name="Won Y.J."/>
        </authorList>
    </citation>
    <scope>NUCLEOTIDE SEQUENCE [LARGE SCALE GENOMIC DNA]</scope>
    <source>
        <strain evidence="9">Wonlab-2016</strain>
    </source>
</reference>
<dbReference type="Pfam" id="PF20519">
    <property type="entry name" value="Polycystin_dom"/>
    <property type="match status" value="1"/>
</dbReference>